<gene>
    <name evidence="4" type="ORF">FYJ37_03315</name>
</gene>
<feature type="DNA-binding region" description="OmpR/PhoB-type" evidence="2">
    <location>
        <begin position="10"/>
        <end position="105"/>
    </location>
</feature>
<dbReference type="AlphaFoldDB" id="A0A844F6S1"/>
<evidence type="ECO:0000259" key="3">
    <source>
        <dbReference type="PROSITE" id="PS51755"/>
    </source>
</evidence>
<comment type="caution">
    <text evidence="4">The sequence shown here is derived from an EMBL/GenBank/DDBJ whole genome shotgun (WGS) entry which is preliminary data.</text>
</comment>
<dbReference type="SUPFAM" id="SSF46894">
    <property type="entry name" value="C-terminal effector domain of the bipartite response regulators"/>
    <property type="match status" value="1"/>
</dbReference>
<evidence type="ECO:0000256" key="2">
    <source>
        <dbReference type="PROSITE-ProRule" id="PRU01091"/>
    </source>
</evidence>
<dbReference type="Pfam" id="PF00486">
    <property type="entry name" value="Trans_reg_C"/>
    <property type="match status" value="1"/>
</dbReference>
<dbReference type="GO" id="GO:0000160">
    <property type="term" value="P:phosphorelay signal transduction system"/>
    <property type="evidence" value="ECO:0007669"/>
    <property type="project" value="InterPro"/>
</dbReference>
<dbReference type="InterPro" id="IPR016032">
    <property type="entry name" value="Sig_transdc_resp-reg_C-effctor"/>
</dbReference>
<dbReference type="SMART" id="SM00862">
    <property type="entry name" value="Trans_reg_C"/>
    <property type="match status" value="1"/>
</dbReference>
<dbReference type="Gene3D" id="1.10.10.10">
    <property type="entry name" value="Winged helix-like DNA-binding domain superfamily/Winged helix DNA-binding domain"/>
    <property type="match status" value="1"/>
</dbReference>
<dbReference type="GO" id="GO:0003677">
    <property type="term" value="F:DNA binding"/>
    <property type="evidence" value="ECO:0007669"/>
    <property type="project" value="UniProtKB-UniRule"/>
</dbReference>
<dbReference type="EMBL" id="VUMB01000005">
    <property type="protein sequence ID" value="MSS39410.1"/>
    <property type="molecule type" value="Genomic_DNA"/>
</dbReference>
<dbReference type="PROSITE" id="PS51755">
    <property type="entry name" value="OMPR_PHOB"/>
    <property type="match status" value="1"/>
</dbReference>
<keyword evidence="1 2" id="KW-0238">DNA-binding</keyword>
<feature type="domain" description="OmpR/PhoB-type" evidence="3">
    <location>
        <begin position="10"/>
        <end position="105"/>
    </location>
</feature>
<sequence length="105" mass="12261">MKVGINIERVPMIQQGDLQIDPQCYVVRLSGKEIFLYPKEFDVLLLLAKHPGWVLSTEQIYQAVWKEDMLNCEHVVYNIICQIRKKLNCPEIIQTVVNRGYKLVT</sequence>
<dbReference type="GO" id="GO:0006355">
    <property type="term" value="P:regulation of DNA-templated transcription"/>
    <property type="evidence" value="ECO:0007669"/>
    <property type="project" value="InterPro"/>
</dbReference>
<dbReference type="RefSeq" id="WP_154322118.1">
    <property type="nucleotide sequence ID" value="NZ_CAMAAA010000051.1"/>
</dbReference>
<dbReference type="Proteomes" id="UP000462363">
    <property type="component" value="Unassembled WGS sequence"/>
</dbReference>
<dbReference type="InterPro" id="IPR036388">
    <property type="entry name" value="WH-like_DNA-bd_sf"/>
</dbReference>
<evidence type="ECO:0000313" key="5">
    <source>
        <dbReference type="Proteomes" id="UP000462363"/>
    </source>
</evidence>
<evidence type="ECO:0000256" key="1">
    <source>
        <dbReference type="ARBA" id="ARBA00023125"/>
    </source>
</evidence>
<evidence type="ECO:0000313" key="4">
    <source>
        <dbReference type="EMBL" id="MSS39410.1"/>
    </source>
</evidence>
<dbReference type="InterPro" id="IPR001867">
    <property type="entry name" value="OmpR/PhoB-type_DNA-bd"/>
</dbReference>
<dbReference type="CDD" id="cd00383">
    <property type="entry name" value="trans_reg_C"/>
    <property type="match status" value="1"/>
</dbReference>
<organism evidence="4 5">
    <name type="scientific">Clostridium scindens (strain JCM 10418 / VPI 12708)</name>
    <dbReference type="NCBI Taxonomy" id="29347"/>
    <lineage>
        <taxon>Bacteria</taxon>
        <taxon>Bacillati</taxon>
        <taxon>Bacillota</taxon>
        <taxon>Clostridia</taxon>
        <taxon>Lachnospirales</taxon>
        <taxon>Lachnospiraceae</taxon>
    </lineage>
</organism>
<protein>
    <submittedName>
        <fullName evidence="4">Winged helix-turn-helix transcriptional regulator</fullName>
    </submittedName>
</protein>
<proteinExistence type="predicted"/>
<accession>A0A844F6S1</accession>
<name>A0A844F6S1_CLOSV</name>
<reference evidence="4 5" key="1">
    <citation type="submission" date="2019-08" db="EMBL/GenBank/DDBJ databases">
        <title>In-depth cultivation of the pig gut microbiome towards novel bacterial diversity and tailored functional studies.</title>
        <authorList>
            <person name="Wylensek D."/>
            <person name="Hitch T.C.A."/>
            <person name="Clavel T."/>
        </authorList>
    </citation>
    <scope>NUCLEOTIDE SEQUENCE [LARGE SCALE GENOMIC DNA]</scope>
    <source>
        <strain evidence="4 5">BL-389-WT-3D</strain>
    </source>
</reference>